<evidence type="ECO:0000313" key="9">
    <source>
        <dbReference type="Proteomes" id="UP000003277"/>
    </source>
</evidence>
<feature type="transmembrane region" description="Helical" evidence="7">
    <location>
        <begin position="242"/>
        <end position="262"/>
    </location>
</feature>
<dbReference type="Pfam" id="PF00950">
    <property type="entry name" value="ABC-3"/>
    <property type="match status" value="1"/>
</dbReference>
<keyword evidence="6" id="KW-0813">Transport</keyword>
<dbReference type="GO" id="GO:0043190">
    <property type="term" value="C:ATP-binding cassette (ABC) transporter complex"/>
    <property type="evidence" value="ECO:0007669"/>
    <property type="project" value="InterPro"/>
</dbReference>
<dbReference type="GO" id="GO:0010043">
    <property type="term" value="P:response to zinc ion"/>
    <property type="evidence" value="ECO:0007669"/>
    <property type="project" value="TreeGrafter"/>
</dbReference>
<dbReference type="eggNOG" id="COG1108">
    <property type="taxonomic scope" value="Bacteria"/>
</dbReference>
<dbReference type="EMBL" id="ADLT01000038">
    <property type="protein sequence ID" value="EHO62890.1"/>
    <property type="molecule type" value="Genomic_DNA"/>
</dbReference>
<evidence type="ECO:0000256" key="7">
    <source>
        <dbReference type="SAM" id="Phobius"/>
    </source>
</evidence>
<feature type="transmembrane region" description="Helical" evidence="7">
    <location>
        <begin position="129"/>
        <end position="149"/>
    </location>
</feature>
<feature type="transmembrane region" description="Helical" evidence="7">
    <location>
        <begin position="169"/>
        <end position="202"/>
    </location>
</feature>
<gene>
    <name evidence="8" type="ORF">HMPREF9453_01149</name>
</gene>
<dbReference type="HOGENOM" id="CLU_028808_3_1_9"/>
<dbReference type="AlphaFoldDB" id="H1D0L1"/>
<evidence type="ECO:0000256" key="3">
    <source>
        <dbReference type="ARBA" id="ARBA00022692"/>
    </source>
</evidence>
<feature type="transmembrane region" description="Helical" evidence="7">
    <location>
        <begin position="86"/>
        <end position="108"/>
    </location>
</feature>
<evidence type="ECO:0000256" key="2">
    <source>
        <dbReference type="ARBA" id="ARBA00008034"/>
    </source>
</evidence>
<dbReference type="RefSeq" id="WP_008859643.1">
    <property type="nucleotide sequence ID" value="NZ_JH591188.1"/>
</dbReference>
<dbReference type="PANTHER" id="PTHR30477">
    <property type="entry name" value="ABC-TRANSPORTER METAL-BINDING PROTEIN"/>
    <property type="match status" value="1"/>
</dbReference>
<keyword evidence="5 7" id="KW-0472">Membrane</keyword>
<dbReference type="OrthoDB" id="9798540at2"/>
<evidence type="ECO:0000256" key="5">
    <source>
        <dbReference type="ARBA" id="ARBA00023136"/>
    </source>
</evidence>
<dbReference type="SUPFAM" id="SSF81345">
    <property type="entry name" value="ABC transporter involved in vitamin B12 uptake, BtuC"/>
    <property type="match status" value="1"/>
</dbReference>
<dbReference type="STRING" id="742743.HMPREF9453_01149"/>
<comment type="similarity">
    <text evidence="2 6">Belongs to the ABC-3 integral membrane protein family.</text>
</comment>
<sequence length="264" mass="28586">MFSYDFMQNALFISICIAILCPCIGIFIVLKRYSMIGDTLAHSSLAGVTLGLLFRESPVLASFAFTALSGLFIEFLRQYFKKYTDLILSIVLSVSVGIAITLISSGHLHANADAYLFGSMLTVSPIDMAVTAVLSLFAVVTVILNYHQLLYITYDEEASRIAGVHVKRLNYLFAFLVAAAISVSIRSVGILVITSMITLPVASALQLQKGFKTTFLASLAYSFLSILSGFFLSYFIGAAPGGVTALTAAFLLLVTIFVKQVLRP</sequence>
<keyword evidence="9" id="KW-1185">Reference proteome</keyword>
<feature type="transmembrane region" description="Helical" evidence="7">
    <location>
        <begin position="6"/>
        <end position="30"/>
    </location>
</feature>
<dbReference type="Gene3D" id="1.10.3470.10">
    <property type="entry name" value="ABC transporter involved in vitamin B12 uptake, BtuC"/>
    <property type="match status" value="1"/>
</dbReference>
<protein>
    <recommendedName>
        <fullName evidence="10">Metal ABC transporter permease</fullName>
    </recommendedName>
</protein>
<accession>H1D0L1</accession>
<dbReference type="InterPro" id="IPR037294">
    <property type="entry name" value="ABC_BtuC-like"/>
</dbReference>
<proteinExistence type="inferred from homology"/>
<name>H1D0L1_9FIRM</name>
<comment type="caution">
    <text evidence="8">The sequence shown here is derived from an EMBL/GenBank/DDBJ whole genome shotgun (WGS) entry which is preliminary data.</text>
</comment>
<evidence type="ECO:0000313" key="8">
    <source>
        <dbReference type="EMBL" id="EHO62890.1"/>
    </source>
</evidence>
<evidence type="ECO:0000256" key="6">
    <source>
        <dbReference type="RuleBase" id="RU003943"/>
    </source>
</evidence>
<feature type="transmembrane region" description="Helical" evidence="7">
    <location>
        <begin position="59"/>
        <end position="80"/>
    </location>
</feature>
<dbReference type="GO" id="GO:0055085">
    <property type="term" value="P:transmembrane transport"/>
    <property type="evidence" value="ECO:0007669"/>
    <property type="project" value="InterPro"/>
</dbReference>
<dbReference type="PANTHER" id="PTHR30477:SF0">
    <property type="entry name" value="METAL TRANSPORT SYSTEM MEMBRANE PROTEIN TM_0125-RELATED"/>
    <property type="match status" value="1"/>
</dbReference>
<dbReference type="PATRIC" id="fig|742743.3.peg.1165"/>
<dbReference type="Proteomes" id="UP000003277">
    <property type="component" value="Unassembled WGS sequence"/>
</dbReference>
<comment type="subcellular location">
    <subcellularLocation>
        <location evidence="6">Cell membrane</location>
        <topology evidence="6">Multi-pass membrane protein</topology>
    </subcellularLocation>
    <subcellularLocation>
        <location evidence="1">Membrane</location>
        <topology evidence="1">Multi-pass membrane protein</topology>
    </subcellularLocation>
</comment>
<evidence type="ECO:0000256" key="1">
    <source>
        <dbReference type="ARBA" id="ARBA00004141"/>
    </source>
</evidence>
<dbReference type="InterPro" id="IPR001626">
    <property type="entry name" value="ABC_TroCD"/>
</dbReference>
<evidence type="ECO:0000256" key="4">
    <source>
        <dbReference type="ARBA" id="ARBA00022989"/>
    </source>
</evidence>
<organism evidence="8 9">
    <name type="scientific">Dialister succinatiphilus YIT 11850</name>
    <dbReference type="NCBI Taxonomy" id="742743"/>
    <lineage>
        <taxon>Bacteria</taxon>
        <taxon>Bacillati</taxon>
        <taxon>Bacillota</taxon>
        <taxon>Negativicutes</taxon>
        <taxon>Veillonellales</taxon>
        <taxon>Veillonellaceae</taxon>
        <taxon>Dialister</taxon>
    </lineage>
</organism>
<feature type="transmembrane region" description="Helical" evidence="7">
    <location>
        <begin position="214"/>
        <end position="236"/>
    </location>
</feature>
<keyword evidence="3 6" id="KW-0812">Transmembrane</keyword>
<reference evidence="8 9" key="1">
    <citation type="submission" date="2011-11" db="EMBL/GenBank/DDBJ databases">
        <title>The Genome Sequence of Dialister succinatiphilus YIT 11850.</title>
        <authorList>
            <consortium name="The Broad Institute Genome Sequencing Platform"/>
            <person name="Earl A."/>
            <person name="Ward D."/>
            <person name="Feldgarden M."/>
            <person name="Gevers D."/>
            <person name="Morotomi M."/>
            <person name="Young S.K."/>
            <person name="Zeng Q."/>
            <person name="Gargeya S."/>
            <person name="Fitzgerald M."/>
            <person name="Haas B."/>
            <person name="Abouelleil A."/>
            <person name="Alvarado L."/>
            <person name="Arachchi H.M."/>
            <person name="Berlin A."/>
            <person name="Brown A."/>
            <person name="Chapman S.B."/>
            <person name="Dunbar C."/>
            <person name="Gearin G."/>
            <person name="Goldberg J."/>
            <person name="Griggs A."/>
            <person name="Gujja S."/>
            <person name="Heiman D."/>
            <person name="Howarth C."/>
            <person name="Lui A."/>
            <person name="MacDonald P.J.P."/>
            <person name="Montmayeur A."/>
            <person name="Murphy C."/>
            <person name="Neiman D."/>
            <person name="Pearson M."/>
            <person name="Priest M."/>
            <person name="Roberts A."/>
            <person name="Saif S."/>
            <person name="Shea T."/>
            <person name="Sisk P."/>
            <person name="Stolte C."/>
            <person name="Sykes S."/>
            <person name="Wortman J."/>
            <person name="Nusbaum C."/>
            <person name="Birren B."/>
        </authorList>
    </citation>
    <scope>NUCLEOTIDE SEQUENCE [LARGE SCALE GENOMIC DNA]</scope>
    <source>
        <strain evidence="8 9">YIT 11850</strain>
    </source>
</reference>
<keyword evidence="4 7" id="KW-1133">Transmembrane helix</keyword>
<evidence type="ECO:0008006" key="10">
    <source>
        <dbReference type="Google" id="ProtNLM"/>
    </source>
</evidence>